<organism evidence="18 21">
    <name type="scientific">Vibrio aestuarianus</name>
    <dbReference type="NCBI Taxonomy" id="28171"/>
    <lineage>
        <taxon>Bacteria</taxon>
        <taxon>Pseudomonadati</taxon>
        <taxon>Pseudomonadota</taxon>
        <taxon>Gammaproteobacteria</taxon>
        <taxon>Vibrionales</taxon>
        <taxon>Vibrionaceae</taxon>
        <taxon>Vibrio</taxon>
    </lineage>
</organism>
<evidence type="ECO:0000256" key="11">
    <source>
        <dbReference type="ARBA" id="ARBA00031472"/>
    </source>
</evidence>
<feature type="coiled-coil region" evidence="13">
    <location>
        <begin position="81"/>
        <end position="111"/>
    </location>
</feature>
<evidence type="ECO:0000256" key="12">
    <source>
        <dbReference type="ARBA" id="ARBA00032335"/>
    </source>
</evidence>
<dbReference type="Gene3D" id="1.10.1660.10">
    <property type="match status" value="1"/>
</dbReference>
<dbReference type="SUPFAM" id="SSF46955">
    <property type="entry name" value="Putative DNA-binding domain"/>
    <property type="match status" value="1"/>
</dbReference>
<evidence type="ECO:0000313" key="16">
    <source>
        <dbReference type="EMBL" id="MDE1242794.1"/>
    </source>
</evidence>
<dbReference type="EMBL" id="JAKNAX010000019">
    <property type="protein sequence ID" value="MDE1346592.1"/>
    <property type="molecule type" value="Genomic_DNA"/>
</dbReference>
<keyword evidence="10" id="KW-0804">Transcription</keyword>
<dbReference type="Pfam" id="PF13411">
    <property type="entry name" value="MerR_1"/>
    <property type="match status" value="1"/>
</dbReference>
<proteinExistence type="predicted"/>
<evidence type="ECO:0000256" key="1">
    <source>
        <dbReference type="ARBA" id="ARBA00004496"/>
    </source>
</evidence>
<dbReference type="PRINTS" id="PR00040">
    <property type="entry name" value="HTHMERR"/>
</dbReference>
<dbReference type="GeneID" id="79917955"/>
<dbReference type="EMBL" id="JAKNAP010000033">
    <property type="protein sequence ID" value="MDE1357745.1"/>
    <property type="molecule type" value="Genomic_DNA"/>
</dbReference>
<dbReference type="InterPro" id="IPR011789">
    <property type="entry name" value="CueR"/>
</dbReference>
<dbReference type="AlphaFoldDB" id="A0A9X4FLS0"/>
<evidence type="ECO:0000313" key="22">
    <source>
        <dbReference type="Proteomes" id="UP001152658"/>
    </source>
</evidence>
<dbReference type="SMART" id="SM00422">
    <property type="entry name" value="HTH_MERR"/>
    <property type="match status" value="1"/>
</dbReference>
<keyword evidence="4" id="KW-0963">Cytoplasm</keyword>
<evidence type="ECO:0000313" key="19">
    <source>
        <dbReference type="EMBL" id="WGK82209.1"/>
    </source>
</evidence>
<dbReference type="GO" id="GO:0003677">
    <property type="term" value="F:DNA binding"/>
    <property type="evidence" value="ECO:0007669"/>
    <property type="project" value="UniProtKB-KW"/>
</dbReference>
<evidence type="ECO:0000256" key="13">
    <source>
        <dbReference type="SAM" id="Coils"/>
    </source>
</evidence>
<evidence type="ECO:0000313" key="21">
    <source>
        <dbReference type="Proteomes" id="UP001140973"/>
    </source>
</evidence>
<dbReference type="PROSITE" id="PS50937">
    <property type="entry name" value="HTH_MERR_2"/>
    <property type="match status" value="1"/>
</dbReference>
<evidence type="ECO:0000256" key="8">
    <source>
        <dbReference type="ARBA" id="ARBA00023125"/>
    </source>
</evidence>
<keyword evidence="5" id="KW-0479">Metal-binding</keyword>
<dbReference type="Proteomes" id="UP001140973">
    <property type="component" value="Unassembled WGS sequence"/>
</dbReference>
<evidence type="ECO:0000256" key="10">
    <source>
        <dbReference type="ARBA" id="ARBA00023163"/>
    </source>
</evidence>
<sequence>MNISQVAQLTGLSAKSIRLYEEKGLITPPLRSENGYRHYQQEHVDDLLLIARSKRVGFSLEECKSLLALANDPSRTSFSVKEKAKEKLQHVSRKLAELELIREQLEEWINECPGDEGSDCPIIDNLKGQCCKTKGDK</sequence>
<dbReference type="GO" id="GO:0005737">
    <property type="term" value="C:cytoplasm"/>
    <property type="evidence" value="ECO:0007669"/>
    <property type="project" value="UniProtKB-SubCell"/>
</dbReference>
<dbReference type="EMBL" id="CP118711">
    <property type="protein sequence ID" value="WGK86008.1"/>
    <property type="molecule type" value="Genomic_DNA"/>
</dbReference>
<dbReference type="CDD" id="cd01108">
    <property type="entry name" value="HTH_CueR"/>
    <property type="match status" value="1"/>
</dbReference>
<keyword evidence="9" id="KW-0010">Activator</keyword>
<keyword evidence="7" id="KW-0805">Transcription regulation</keyword>
<evidence type="ECO:0000256" key="4">
    <source>
        <dbReference type="ARBA" id="ARBA00022490"/>
    </source>
</evidence>
<dbReference type="PANTHER" id="PTHR30204:SF16">
    <property type="entry name" value="HTH-TYPE TRANSCRIPTIONAL REGULATOR CUER"/>
    <property type="match status" value="1"/>
</dbReference>
<evidence type="ECO:0000256" key="5">
    <source>
        <dbReference type="ARBA" id="ARBA00022723"/>
    </source>
</evidence>
<evidence type="ECO:0000313" key="20">
    <source>
        <dbReference type="EMBL" id="WGK86008.1"/>
    </source>
</evidence>
<evidence type="ECO:0000313" key="18">
    <source>
        <dbReference type="EMBL" id="MDE1357745.1"/>
    </source>
</evidence>
<evidence type="ECO:0000256" key="9">
    <source>
        <dbReference type="ARBA" id="ARBA00023159"/>
    </source>
</evidence>
<dbReference type="GO" id="GO:0045893">
    <property type="term" value="P:positive regulation of DNA-templated transcription"/>
    <property type="evidence" value="ECO:0007669"/>
    <property type="project" value="InterPro"/>
</dbReference>
<name>A0A9X4FLS0_9VIBR</name>
<dbReference type="Proteomes" id="UP001152658">
    <property type="component" value="Unassembled WGS sequence"/>
</dbReference>
<reference evidence="15" key="2">
    <citation type="submission" date="2022-06" db="EMBL/GenBank/DDBJ databases">
        <authorList>
            <person name="Goudenege D."/>
            <person name="Le Roux F."/>
        </authorList>
    </citation>
    <scope>NUCLEOTIDE SEQUENCE</scope>
    <source>
        <strain evidence="15">12-063</strain>
    </source>
</reference>
<dbReference type="PANTHER" id="PTHR30204">
    <property type="entry name" value="REDOX-CYCLING DRUG-SENSING TRANSCRIPTIONAL ACTIVATOR SOXR"/>
    <property type="match status" value="1"/>
</dbReference>
<keyword evidence="22" id="KW-1185">Reference proteome</keyword>
<evidence type="ECO:0000259" key="14">
    <source>
        <dbReference type="PROSITE" id="PS50937"/>
    </source>
</evidence>
<feature type="domain" description="HTH merR-type" evidence="14">
    <location>
        <begin position="1"/>
        <end position="69"/>
    </location>
</feature>
<dbReference type="InterPro" id="IPR009061">
    <property type="entry name" value="DNA-bd_dom_put_sf"/>
</dbReference>
<dbReference type="GO" id="GO:0003700">
    <property type="term" value="F:DNA-binding transcription factor activity"/>
    <property type="evidence" value="ECO:0007669"/>
    <property type="project" value="InterPro"/>
</dbReference>
<gene>
    <name evidence="18" type="primary">cueR</name>
    <name evidence="18" type="ORF">L9W73_10560</name>
    <name evidence="16" type="ORF">L9W94_11665</name>
    <name evidence="17" type="ORF">L9X51_09130</name>
    <name evidence="19" type="ORF">PYE51_02885</name>
    <name evidence="20" type="ORF">PYE67_04065</name>
    <name evidence="15" type="ORF">VAE063_950412</name>
</gene>
<evidence type="ECO:0000256" key="3">
    <source>
        <dbReference type="ARBA" id="ARBA00017250"/>
    </source>
</evidence>
<dbReference type="PROSITE" id="PS00552">
    <property type="entry name" value="HTH_MERR_1"/>
    <property type="match status" value="1"/>
</dbReference>
<dbReference type="NCBIfam" id="TIGR02044">
    <property type="entry name" value="CueR"/>
    <property type="match status" value="1"/>
</dbReference>
<evidence type="ECO:0000313" key="17">
    <source>
        <dbReference type="EMBL" id="MDE1346592.1"/>
    </source>
</evidence>
<keyword evidence="8 15" id="KW-0238">DNA-binding</keyword>
<dbReference type="Proteomes" id="UP001239257">
    <property type="component" value="Chromosome 1"/>
</dbReference>
<dbReference type="Proteomes" id="UP001140979">
    <property type="component" value="Unassembled WGS sequence"/>
</dbReference>
<evidence type="ECO:0000256" key="6">
    <source>
        <dbReference type="ARBA" id="ARBA00023008"/>
    </source>
</evidence>
<dbReference type="Proteomes" id="UP001241226">
    <property type="component" value="Chromosome 1"/>
</dbReference>
<evidence type="ECO:0000256" key="7">
    <source>
        <dbReference type="ARBA" id="ARBA00023015"/>
    </source>
</evidence>
<dbReference type="Proteomes" id="UP001140978">
    <property type="component" value="Unassembled WGS sequence"/>
</dbReference>
<protein>
    <recommendedName>
        <fullName evidence="3">HTH-type transcriptional regulator CueR</fullName>
    </recommendedName>
    <alternativeName>
        <fullName evidence="12">Copper efflux regulator</fullName>
    </alternativeName>
    <alternativeName>
        <fullName evidence="11">Copper export regulator</fullName>
    </alternativeName>
</protein>
<dbReference type="InterPro" id="IPR047057">
    <property type="entry name" value="MerR_fam"/>
</dbReference>
<evidence type="ECO:0000313" key="23">
    <source>
        <dbReference type="Proteomes" id="UP001241226"/>
    </source>
</evidence>
<dbReference type="InterPro" id="IPR000551">
    <property type="entry name" value="MerR-type_HTH_dom"/>
</dbReference>
<dbReference type="EMBL" id="JAKNBA010000018">
    <property type="protein sequence ID" value="MDE1242794.1"/>
    <property type="molecule type" value="Genomic_DNA"/>
</dbReference>
<accession>A0A9X4FLS0</accession>
<comment type="subunit">
    <text evidence="2">Homodimer.</text>
</comment>
<evidence type="ECO:0000313" key="15">
    <source>
        <dbReference type="EMBL" id="CAH8236503.1"/>
    </source>
</evidence>
<reference evidence="18 23" key="1">
    <citation type="submission" date="2022-02" db="EMBL/GenBank/DDBJ databases">
        <title>Emergence and expansion in Europe of a Vibrio aestuarianus clonal complex pathogenic for oysters.</title>
        <authorList>
            <person name="Mesnil A."/>
            <person name="Travers M.-A."/>
        </authorList>
    </citation>
    <scope>NUCLEOTIDE SEQUENCE</scope>
    <source>
        <strain evidence="18">151-ITT-15-cp-1</strain>
        <strain evidence="16">19_064_11T1</strain>
        <strain evidence="17">19_064_15T1</strain>
        <strain evidence="20 23">U17</strain>
        <strain evidence="19">U29</strain>
    </source>
</reference>
<dbReference type="RefSeq" id="WP_168522918.1">
    <property type="nucleotide sequence ID" value="NZ_CALYLA010000019.1"/>
</dbReference>
<keyword evidence="13" id="KW-0175">Coiled coil</keyword>
<dbReference type="EMBL" id="CP118709">
    <property type="protein sequence ID" value="WGK82209.1"/>
    <property type="molecule type" value="Genomic_DNA"/>
</dbReference>
<dbReference type="EMBL" id="CALYLK010000136">
    <property type="protein sequence ID" value="CAH8236503.1"/>
    <property type="molecule type" value="Genomic_DNA"/>
</dbReference>
<keyword evidence="6" id="KW-0186">Copper</keyword>
<comment type="subcellular location">
    <subcellularLocation>
        <location evidence="1">Cytoplasm</location>
    </subcellularLocation>
</comment>
<evidence type="ECO:0000256" key="2">
    <source>
        <dbReference type="ARBA" id="ARBA00011738"/>
    </source>
</evidence>
<dbReference type="GO" id="GO:0005507">
    <property type="term" value="F:copper ion binding"/>
    <property type="evidence" value="ECO:0007669"/>
    <property type="project" value="InterPro"/>
</dbReference>